<comment type="caution">
    <text evidence="1">The sequence shown here is derived from an EMBL/GenBank/DDBJ whole genome shotgun (WGS) entry which is preliminary data.</text>
</comment>
<name>A0ABR7T8F2_HELCL</name>
<accession>A0ABR7T8F2</accession>
<dbReference type="EMBL" id="JACVHF010000020">
    <property type="protein sequence ID" value="MBC9785886.1"/>
    <property type="molecule type" value="Genomic_DNA"/>
</dbReference>
<proteinExistence type="predicted"/>
<dbReference type="Proteomes" id="UP000617402">
    <property type="component" value="Unassembled WGS sequence"/>
</dbReference>
<reference evidence="1 2" key="1">
    <citation type="submission" date="2020-07" db="EMBL/GenBank/DDBJ databases">
        <title>Draft whole-genome sequence of Heliobacterium chlorum DSM 3682, type strain.</title>
        <authorList>
            <person name="Kyndt J.A."/>
            <person name="Meyer T.E."/>
            <person name="Imhoff J.F."/>
        </authorList>
    </citation>
    <scope>NUCLEOTIDE SEQUENCE [LARGE SCALE GENOMIC DNA]</scope>
    <source>
        <strain evidence="1 2">DSM 3682</strain>
    </source>
</reference>
<keyword evidence="2" id="KW-1185">Reference proteome</keyword>
<evidence type="ECO:0000313" key="1">
    <source>
        <dbReference type="EMBL" id="MBC9785886.1"/>
    </source>
</evidence>
<sequence>MNYYFITRIHHFSVKKVLNNGMKIVNNLRLSNGSRIINSFFSNDDFITSIGTLEYNHICSGEYIYSINDSDCLQGSDGSGFLNQQLKLVQLFSNCLWLIKDNSVNNELGFLLEVDKNPIKIYSNQMSAMFVNASGERLDVQFTEEEVKKSVELVELLFELYNLDSSKTTPGMYREANRIHRFFYFLQGARTQNFLPNRIALYCTMLETLLSTDSIEISHKISERTSKIIEKTLDKRQECFDIIKNAYSVRSASVHGDNLPKKFRNKDKLKELSVDLDDILRRLIYSIINDKEMLNMYKLDNKNDLNNWFLELTLK</sequence>
<gene>
    <name evidence="1" type="ORF">H1S01_15480</name>
</gene>
<organism evidence="1 2">
    <name type="scientific">Heliobacterium chlorum</name>
    <dbReference type="NCBI Taxonomy" id="2698"/>
    <lineage>
        <taxon>Bacteria</taxon>
        <taxon>Bacillati</taxon>
        <taxon>Bacillota</taxon>
        <taxon>Clostridia</taxon>
        <taxon>Eubacteriales</taxon>
        <taxon>Heliobacteriaceae</taxon>
        <taxon>Heliobacterium</taxon>
    </lineage>
</organism>
<evidence type="ECO:0008006" key="3">
    <source>
        <dbReference type="Google" id="ProtNLM"/>
    </source>
</evidence>
<dbReference type="RefSeq" id="WP_188041320.1">
    <property type="nucleotide sequence ID" value="NZ_JACVHF010000020.1"/>
</dbReference>
<evidence type="ECO:0000313" key="2">
    <source>
        <dbReference type="Proteomes" id="UP000617402"/>
    </source>
</evidence>
<protein>
    <recommendedName>
        <fullName evidence="3">Apea-like HEPN domain-containing protein</fullName>
    </recommendedName>
</protein>